<name>A0A8H5DQ32_9HYPO</name>
<evidence type="ECO:0000256" key="2">
    <source>
        <dbReference type="ARBA" id="ARBA00022553"/>
    </source>
</evidence>
<keyword evidence="4" id="KW-0413">Isomerase</keyword>
<protein>
    <recommendedName>
        <fullName evidence="6">Carrier domain-containing protein</fullName>
    </recommendedName>
</protein>
<dbReference type="PANTHER" id="PTHR45527:SF1">
    <property type="entry name" value="FATTY ACID SYNTHASE"/>
    <property type="match status" value="1"/>
</dbReference>
<dbReference type="Gene3D" id="3.30.300.30">
    <property type="match status" value="2"/>
</dbReference>
<evidence type="ECO:0000256" key="4">
    <source>
        <dbReference type="ARBA" id="ARBA00023235"/>
    </source>
</evidence>
<evidence type="ECO:0000256" key="3">
    <source>
        <dbReference type="ARBA" id="ARBA00022598"/>
    </source>
</evidence>
<feature type="domain" description="Carrier" evidence="6">
    <location>
        <begin position="1139"/>
        <end position="1215"/>
    </location>
</feature>
<proteinExistence type="predicted"/>
<evidence type="ECO:0000313" key="8">
    <source>
        <dbReference type="Proteomes" id="UP000573603"/>
    </source>
</evidence>
<dbReference type="InterPro" id="IPR013216">
    <property type="entry name" value="Methyltransf_11"/>
</dbReference>
<dbReference type="Gene3D" id="1.10.1200.10">
    <property type="entry name" value="ACP-like"/>
    <property type="match status" value="1"/>
</dbReference>
<dbReference type="Pfam" id="PF08241">
    <property type="entry name" value="Methyltransf_11"/>
    <property type="match status" value="1"/>
</dbReference>
<dbReference type="Pfam" id="PF00501">
    <property type="entry name" value="AMP-binding"/>
    <property type="match status" value="1"/>
</dbReference>
<dbReference type="FunFam" id="1.10.1200.10:FF:000005">
    <property type="entry name" value="Nonribosomal peptide synthetase 1"/>
    <property type="match status" value="1"/>
</dbReference>
<evidence type="ECO:0000256" key="5">
    <source>
        <dbReference type="SAM" id="SignalP"/>
    </source>
</evidence>
<dbReference type="InterPro" id="IPR001242">
    <property type="entry name" value="Condensation_dom"/>
</dbReference>
<dbReference type="Gene3D" id="3.30.559.30">
    <property type="entry name" value="Nonribosomal peptide synthetase, condensation domain"/>
    <property type="match status" value="2"/>
</dbReference>
<dbReference type="InterPro" id="IPR029063">
    <property type="entry name" value="SAM-dependent_MTases_sf"/>
</dbReference>
<dbReference type="CDD" id="cd05930">
    <property type="entry name" value="A_NRPS"/>
    <property type="match status" value="1"/>
</dbReference>
<dbReference type="PROSITE" id="PS50075">
    <property type="entry name" value="CARRIER"/>
    <property type="match status" value="1"/>
</dbReference>
<keyword evidence="3" id="KW-0436">Ligase</keyword>
<dbReference type="EMBL" id="JABEVY010000485">
    <property type="protein sequence ID" value="KAF5231321.1"/>
    <property type="molecule type" value="Genomic_DNA"/>
</dbReference>
<dbReference type="Gene3D" id="3.40.50.150">
    <property type="entry name" value="Vaccinia Virus protein VP39"/>
    <property type="match status" value="1"/>
</dbReference>
<keyword evidence="2" id="KW-0597">Phosphoprotein</keyword>
<dbReference type="PANTHER" id="PTHR45527">
    <property type="entry name" value="NONRIBOSOMAL PEPTIDE SYNTHETASE"/>
    <property type="match status" value="1"/>
</dbReference>
<dbReference type="InterPro" id="IPR045851">
    <property type="entry name" value="AMP-bd_C_sf"/>
</dbReference>
<dbReference type="InterPro" id="IPR006162">
    <property type="entry name" value="Ppantetheine_attach_site"/>
</dbReference>
<feature type="signal peptide" evidence="5">
    <location>
        <begin position="1"/>
        <end position="19"/>
    </location>
</feature>
<dbReference type="Gene3D" id="3.30.559.10">
    <property type="entry name" value="Chloramphenicol acetyltransferase-like domain"/>
    <property type="match status" value="1"/>
</dbReference>
<gene>
    <name evidence="7" type="ORF">FANTH_13450</name>
</gene>
<dbReference type="Gene3D" id="3.40.50.980">
    <property type="match status" value="2"/>
</dbReference>
<dbReference type="SUPFAM" id="SSF56801">
    <property type="entry name" value="Acetyl-CoA synthetase-like"/>
    <property type="match status" value="1"/>
</dbReference>
<feature type="chain" id="PRO_5034091307" description="Carrier domain-containing protein" evidence="5">
    <location>
        <begin position="20"/>
        <end position="1680"/>
    </location>
</feature>
<accession>A0A8H5DQ32</accession>
<evidence type="ECO:0000256" key="1">
    <source>
        <dbReference type="ARBA" id="ARBA00022450"/>
    </source>
</evidence>
<dbReference type="SUPFAM" id="SSF53335">
    <property type="entry name" value="S-adenosyl-L-methionine-dependent methyltransferases"/>
    <property type="match status" value="1"/>
</dbReference>
<dbReference type="InterPro" id="IPR020845">
    <property type="entry name" value="AMP-binding_CS"/>
</dbReference>
<dbReference type="GO" id="GO:0044550">
    <property type="term" value="P:secondary metabolite biosynthetic process"/>
    <property type="evidence" value="ECO:0007669"/>
    <property type="project" value="TreeGrafter"/>
</dbReference>
<dbReference type="PROSITE" id="PS00455">
    <property type="entry name" value="AMP_BINDING"/>
    <property type="match status" value="1"/>
</dbReference>
<dbReference type="GO" id="GO:0031177">
    <property type="term" value="F:phosphopantetheine binding"/>
    <property type="evidence" value="ECO:0007669"/>
    <property type="project" value="TreeGrafter"/>
</dbReference>
<dbReference type="InterPro" id="IPR000873">
    <property type="entry name" value="AMP-dep_synth/lig_dom"/>
</dbReference>
<dbReference type="Pfam" id="PF00550">
    <property type="entry name" value="PP-binding"/>
    <property type="match status" value="1"/>
</dbReference>
<dbReference type="InterPro" id="IPR010071">
    <property type="entry name" value="AA_adenyl_dom"/>
</dbReference>
<dbReference type="GO" id="GO:0005737">
    <property type="term" value="C:cytoplasm"/>
    <property type="evidence" value="ECO:0007669"/>
    <property type="project" value="TreeGrafter"/>
</dbReference>
<dbReference type="Proteomes" id="UP000573603">
    <property type="component" value="Unassembled WGS sequence"/>
</dbReference>
<dbReference type="PROSITE" id="PS00012">
    <property type="entry name" value="PHOSPHOPANTETHEINE"/>
    <property type="match status" value="1"/>
</dbReference>
<dbReference type="Pfam" id="PF00668">
    <property type="entry name" value="Condensation"/>
    <property type="match status" value="1"/>
</dbReference>
<dbReference type="GO" id="GO:0008757">
    <property type="term" value="F:S-adenosylmethionine-dependent methyltransferase activity"/>
    <property type="evidence" value="ECO:0007669"/>
    <property type="project" value="InterPro"/>
</dbReference>
<sequence>MVVFLAVLRMAHFRLTGVADTFLCIDLEPAIIDTAATNQLQYIPAPINEDTFEDVTRHIEGSLLCPRINQNMPEETLYTQTVIPLLFAYHAANKRTTAFSRVRSSLGSGTHATPDVQFCIFDDSEHARGSILYQTDIFDSKTIWSIARAFLVLLESGLDEPSSMVGLLPMITDHDTTILENMGLLGVNEETYSRDSSVIDVFRQGVISWPSRIAISDVTTELSYAQLDSLSSVVESWLSVQGLPAESIIGVLAGRACDTLVIFLGILKANMAYLPLDVHTPASRLGAIFSCLAGLRFVLVADAVQIPISEARDVEFIPFRNVLKHMGSQCPNSQPIQKGVRLPSAESLAYIMFTSGSTGMPKGVMIQHRGVVRLAQNSNMVKYMPYAPTMAHLSNIAFDASTWEIYASLLNGGTIVCVDSTTLLDSERLQSLFASKRIQVALFPTAIFREYLRESPSIFQNLELLCVGGERFDTRDLKLALQVMSGTLANAYGPTENTTMSTVYFVPKGVEFVNGLPIGRAISNSGALVMDSCQRLVPLGTLGELVVTGDGLARGYTDSCLNQGRFVSVIIKGKQHKAYRTGDIVRFRPKDGELEYFGRRDGQVKVRGHRVETREIEHTLRRHSAVREAAVVVQRGGDIVGCVTMHAEDGCGVRKHDNKDEHDQVEAWRQLYDETMYGSMDTMTRYQAGRDFIGWTSMYDGQPIDISEMNEWLDDTIETMLNGRKPGSVLEIGTGSGMILFNIIDGLEDYVGLDPSGSAINFINKTYPSFPALHCKVRMYKAAATELPFLDIPTTPGLVIFNSVVQHFPSQEYLFRVIKDVVQLRGSGIILFFGDIRSMALRQEFRVSRALHRLEGFVSKEEMRSQLSGEESELLIDPGFFTSLRTRLHGHVDHVEILPKRMIAVNELSCYRYAAVVYTKGAMKDVDLCPVPKESWIDYQRGRLTRQSILNMLQHSTQRRFLAISNIPNSRTIVERCCVDALRETDMDNDPVWISTARRAAQQYDSLSPVDLAELADEAGYRVEISWARQWALRGGFDAIFHHDPSSSGWNRRMFDFPTDHRGRALSTLSSQPIRQHRKNRVLGELRELVERHLPSYMAPREILILDRIPINSNGKIDRLYLAKMSQDRIPLGISVHQQPMTKQEHTMQHIWSQVLNSSIEMIGRDKDFFRLGGNSMSAMKVVGLARKAGFKLTVEDILRHKTVGSLASRVEFDPSKDPTKLEQPKLVDPAKSKEALHNFLGREPGIALASVVDIYPTTSIQDEFFYRPGAWREYYDYFFMDIDDGHLTTSEIEDNCTMTLERYPILRTCFFQSMGKNWQVVLDKLDCPLRVKETDGDLDEFCRRYIATDLETISETQPPAQVIEIRQTTNRTQRLMMRLQHAQYDAVSIPIIFESLVNGTNNAVASSEGEEPNFFHYMAYTAQTRSTAISYWKHLLQGSSLTRLQPLLRPRDAAQSKPRPLQAHASMSLPMLPEKSIMLASLVHAGWAVLLGRLTGVSDVVYWNSITGRNSALTGIESVVGPCISACPVRVPLASLDDVLSLLEWVQDQLLALGEADSLGKDIVEQCTDWPSGIFDSMLQHQSYGDCPKLWCFGADRPIRWAENPRLEEPYPWIATYTEDGLLHVRLYANTHLIKMEQATAIVESLCKVIQKLSQDLSLSVTNLLASCSVELRVPSRDE</sequence>
<dbReference type="InterPro" id="IPR036736">
    <property type="entry name" value="ACP-like_sf"/>
</dbReference>
<dbReference type="SUPFAM" id="SSF47336">
    <property type="entry name" value="ACP-like"/>
    <property type="match status" value="1"/>
</dbReference>
<dbReference type="NCBIfam" id="TIGR01733">
    <property type="entry name" value="AA-adenyl-dom"/>
    <property type="match status" value="1"/>
</dbReference>
<dbReference type="InterPro" id="IPR023213">
    <property type="entry name" value="CAT-like_dom_sf"/>
</dbReference>
<dbReference type="Gene3D" id="2.30.38.10">
    <property type="entry name" value="Luciferase, Domain 3"/>
    <property type="match status" value="1"/>
</dbReference>
<evidence type="ECO:0000259" key="6">
    <source>
        <dbReference type="PROSITE" id="PS50075"/>
    </source>
</evidence>
<dbReference type="SUPFAM" id="SSF52777">
    <property type="entry name" value="CoA-dependent acyltransferases"/>
    <property type="match status" value="2"/>
</dbReference>
<dbReference type="GO" id="GO:0043041">
    <property type="term" value="P:amino acid activation for nonribosomal peptide biosynthetic process"/>
    <property type="evidence" value="ECO:0007669"/>
    <property type="project" value="TreeGrafter"/>
</dbReference>
<evidence type="ECO:0000313" key="7">
    <source>
        <dbReference type="EMBL" id="KAF5231321.1"/>
    </source>
</evidence>
<dbReference type="GO" id="GO:0016874">
    <property type="term" value="F:ligase activity"/>
    <property type="evidence" value="ECO:0007669"/>
    <property type="project" value="UniProtKB-KW"/>
</dbReference>
<keyword evidence="5" id="KW-0732">Signal</keyword>
<reference evidence="7 8" key="1">
    <citation type="journal article" date="2020" name="BMC Genomics">
        <title>Correction to: Identification and distribution of gene clusters required for synthesis of sphingolipid metabolism inhibitors in diverse species of the filamentous fungus Fusarium.</title>
        <authorList>
            <person name="Kim H.S."/>
            <person name="Lohmar J.M."/>
            <person name="Busman M."/>
            <person name="Brown D.W."/>
            <person name="Naumann T.A."/>
            <person name="Divon H.H."/>
            <person name="Lysoe E."/>
            <person name="Uhlig S."/>
            <person name="Proctor R.H."/>
        </authorList>
    </citation>
    <scope>NUCLEOTIDE SEQUENCE [LARGE SCALE GENOMIC DNA]</scope>
    <source>
        <strain evidence="7 8">NRRL 25214</strain>
    </source>
</reference>
<dbReference type="GO" id="GO:0016853">
    <property type="term" value="F:isomerase activity"/>
    <property type="evidence" value="ECO:0007669"/>
    <property type="project" value="UniProtKB-KW"/>
</dbReference>
<dbReference type="InterPro" id="IPR009081">
    <property type="entry name" value="PP-bd_ACP"/>
</dbReference>
<comment type="caution">
    <text evidence="7">The sequence shown here is derived from an EMBL/GenBank/DDBJ whole genome shotgun (WGS) entry which is preliminary data.</text>
</comment>
<organism evidence="7 8">
    <name type="scientific">Fusarium anthophilum</name>
    <dbReference type="NCBI Taxonomy" id="48485"/>
    <lineage>
        <taxon>Eukaryota</taxon>
        <taxon>Fungi</taxon>
        <taxon>Dikarya</taxon>
        <taxon>Ascomycota</taxon>
        <taxon>Pezizomycotina</taxon>
        <taxon>Sordariomycetes</taxon>
        <taxon>Hypocreomycetidae</taxon>
        <taxon>Hypocreales</taxon>
        <taxon>Nectriaceae</taxon>
        <taxon>Fusarium</taxon>
        <taxon>Fusarium fujikuroi species complex</taxon>
    </lineage>
</organism>
<keyword evidence="8" id="KW-1185">Reference proteome</keyword>
<keyword evidence="1" id="KW-0596">Phosphopantetheine</keyword>